<dbReference type="Proteomes" id="UP000014411">
    <property type="component" value="Unassembled WGS sequence"/>
</dbReference>
<evidence type="ECO:0000259" key="1">
    <source>
        <dbReference type="PROSITE" id="PS50943"/>
    </source>
</evidence>
<name>S3HDY4_9HYPH</name>
<dbReference type="PROSITE" id="PS50943">
    <property type="entry name" value="HTH_CROC1"/>
    <property type="match status" value="1"/>
</dbReference>
<accession>S3HDY4</accession>
<feature type="domain" description="HTH cro/C1-type" evidence="1">
    <location>
        <begin position="49"/>
        <end position="103"/>
    </location>
</feature>
<organism evidence="2 3">
    <name type="scientific">Rhizobium grahamii CCGE 502</name>
    <dbReference type="NCBI Taxonomy" id="990285"/>
    <lineage>
        <taxon>Bacteria</taxon>
        <taxon>Pseudomonadati</taxon>
        <taxon>Pseudomonadota</taxon>
        <taxon>Alphaproteobacteria</taxon>
        <taxon>Hyphomicrobiales</taxon>
        <taxon>Rhizobiaceae</taxon>
        <taxon>Rhizobium/Agrobacterium group</taxon>
        <taxon>Rhizobium</taxon>
    </lineage>
</organism>
<dbReference type="SUPFAM" id="SSF47413">
    <property type="entry name" value="lambda repressor-like DNA-binding domains"/>
    <property type="match status" value="1"/>
</dbReference>
<dbReference type="CDD" id="cd00093">
    <property type="entry name" value="HTH_XRE"/>
    <property type="match status" value="1"/>
</dbReference>
<keyword evidence="3" id="KW-1185">Reference proteome</keyword>
<evidence type="ECO:0000313" key="2">
    <source>
        <dbReference type="EMBL" id="EPE97047.1"/>
    </source>
</evidence>
<reference evidence="2 3" key="1">
    <citation type="journal article" date="2012" name="J. Bacteriol.">
        <title>Genome sequence of Rhizobium grahamii CCGE502, a broad-host-range symbiont with low nodulation competitiveness in Phaseolus vulgaris.</title>
        <authorList>
            <person name="Althabegoiti M.J."/>
            <person name="Lozano L."/>
            <person name="Torres-Tejerizo G."/>
            <person name="Ormeno-Orrillo E."/>
            <person name="Rogel M.A."/>
            <person name="Gonzalez V."/>
            <person name="Martinez-Romero E."/>
        </authorList>
    </citation>
    <scope>NUCLEOTIDE SEQUENCE [LARGE SCALE GENOMIC DNA]</scope>
    <source>
        <strain evidence="2 3">CCGE 502</strain>
    </source>
</reference>
<gene>
    <name evidence="2" type="ORF">RGCCGE502_16825</name>
</gene>
<dbReference type="SMART" id="SM00530">
    <property type="entry name" value="HTH_XRE"/>
    <property type="match status" value="1"/>
</dbReference>
<protein>
    <recommendedName>
        <fullName evidence="1">HTH cro/C1-type domain-containing protein</fullName>
    </recommendedName>
</protein>
<comment type="caution">
    <text evidence="2">The sequence shown here is derived from an EMBL/GenBank/DDBJ whole genome shotgun (WGS) entry which is preliminary data.</text>
</comment>
<dbReference type="HOGENOM" id="CLU_135492_0_0_5"/>
<dbReference type="eggNOG" id="COG1396">
    <property type="taxonomic scope" value="Bacteria"/>
</dbReference>
<dbReference type="EMBL" id="AEYE02000017">
    <property type="protein sequence ID" value="EPE97047.1"/>
    <property type="molecule type" value="Genomic_DNA"/>
</dbReference>
<sequence>MTTRTDAYIAEAGLEATTDAKVERPVYRRPGFEGISTSQEMDESIARSLRQFRIEKDLSRAELALLLGSIEAVYGRYERAVTKLHATQVLHLCEVLGIFPDDLLFDAAPHLWGQTREEADERRRITKMIQTLPPDTLRTVATILDSIFALQRK</sequence>
<dbReference type="Gene3D" id="1.10.260.40">
    <property type="entry name" value="lambda repressor-like DNA-binding domains"/>
    <property type="match status" value="1"/>
</dbReference>
<dbReference type="InterPro" id="IPR001387">
    <property type="entry name" value="Cro/C1-type_HTH"/>
</dbReference>
<dbReference type="GO" id="GO:0003677">
    <property type="term" value="F:DNA binding"/>
    <property type="evidence" value="ECO:0007669"/>
    <property type="project" value="InterPro"/>
</dbReference>
<dbReference type="AlphaFoldDB" id="S3HDY4"/>
<dbReference type="InterPro" id="IPR010982">
    <property type="entry name" value="Lambda_DNA-bd_dom_sf"/>
</dbReference>
<proteinExistence type="predicted"/>
<evidence type="ECO:0000313" key="3">
    <source>
        <dbReference type="Proteomes" id="UP000014411"/>
    </source>
</evidence>